<organism evidence="2 3">
    <name type="scientific">Aliivibrio logei 5S-186</name>
    <dbReference type="NCBI Taxonomy" id="626086"/>
    <lineage>
        <taxon>Bacteria</taxon>
        <taxon>Pseudomonadati</taxon>
        <taxon>Pseudomonadota</taxon>
        <taxon>Gammaproteobacteria</taxon>
        <taxon>Vibrionales</taxon>
        <taxon>Vibrionaceae</taxon>
        <taxon>Aliivibrio</taxon>
    </lineage>
</organism>
<accession>A0ABX3AXL7</accession>
<dbReference type="Proteomes" id="UP000095059">
    <property type="component" value="Unassembled WGS sequence"/>
</dbReference>
<keyword evidence="1" id="KW-1133">Transmembrane helix</keyword>
<evidence type="ECO:0008006" key="4">
    <source>
        <dbReference type="Google" id="ProtNLM"/>
    </source>
</evidence>
<keyword evidence="3" id="KW-1185">Reference proteome</keyword>
<feature type="transmembrane region" description="Helical" evidence="1">
    <location>
        <begin position="48"/>
        <end position="75"/>
    </location>
</feature>
<feature type="transmembrane region" description="Helical" evidence="1">
    <location>
        <begin position="81"/>
        <end position="101"/>
    </location>
</feature>
<reference evidence="2 3" key="1">
    <citation type="journal article" date="2012" name="Science">
        <title>Ecological populations of bacteria act as socially cohesive units of antibiotic production and resistance.</title>
        <authorList>
            <person name="Cordero O.X."/>
            <person name="Wildschutte H."/>
            <person name="Kirkup B."/>
            <person name="Proehl S."/>
            <person name="Ngo L."/>
            <person name="Hussain F."/>
            <person name="Le Roux F."/>
            <person name="Mincer T."/>
            <person name="Polz M.F."/>
        </authorList>
    </citation>
    <scope>NUCLEOTIDE SEQUENCE [LARGE SCALE GENOMIC DNA]</scope>
    <source>
        <strain evidence="2 3">5S-186</strain>
    </source>
</reference>
<evidence type="ECO:0000256" key="1">
    <source>
        <dbReference type="SAM" id="Phobius"/>
    </source>
</evidence>
<protein>
    <recommendedName>
        <fullName evidence="4">Permease</fullName>
    </recommendedName>
</protein>
<dbReference type="EMBL" id="AJYJ02000044">
    <property type="protein sequence ID" value="OEF19463.1"/>
    <property type="molecule type" value="Genomic_DNA"/>
</dbReference>
<proteinExistence type="predicted"/>
<name>A0ABX3AXL7_ALILO</name>
<evidence type="ECO:0000313" key="3">
    <source>
        <dbReference type="Proteomes" id="UP000095059"/>
    </source>
</evidence>
<keyword evidence="1" id="KW-0472">Membrane</keyword>
<evidence type="ECO:0000313" key="2">
    <source>
        <dbReference type="EMBL" id="OEF19463.1"/>
    </source>
</evidence>
<comment type="caution">
    <text evidence="2">The sequence shown here is derived from an EMBL/GenBank/DDBJ whole genome shotgun (WGS) entry which is preliminary data.</text>
</comment>
<keyword evidence="1" id="KW-0812">Transmembrane</keyword>
<feature type="transmembrane region" description="Helical" evidence="1">
    <location>
        <begin position="137"/>
        <end position="170"/>
    </location>
</feature>
<dbReference type="RefSeq" id="WP_017020520.1">
    <property type="nucleotide sequence ID" value="NZ_AJYJ02000044.1"/>
</dbReference>
<gene>
    <name evidence="2" type="ORF">A1Q5_17770</name>
</gene>
<sequence>MSYLPFYITPEEFDEQCIVNKEQILKPTNVIHWIAKDVEHKNRYDRKLYCLVSSIFAFCCLMVPFAFASALPLLFFGDESAYGFSVVMWLIFFIVSYANYLQCGLSDRYEYVFSNKGFSYSKQLDQPDWVNSVAQKVAYVACVFCVLAVIVIGPMALVGAGGSLLLAFGMTKKQTVYVDHRFSSTEQFLYAQFNRKRNVIALYHRFDMCDYGDTAHTIISRDQTRSRSYVFFNSDDDMAKVLELLKQNTNIKIEEITDIKGFFDFDYYPKFVLDIDVIGEQYSVDEATSRRGEPAPIMSDS</sequence>